<dbReference type="PROSITE" id="PS51257">
    <property type="entry name" value="PROKAR_LIPOPROTEIN"/>
    <property type="match status" value="1"/>
</dbReference>
<accession>A0A6J7HDH6</accession>
<evidence type="ECO:0000313" key="2">
    <source>
        <dbReference type="EMBL" id="CAB4919057.1"/>
    </source>
</evidence>
<organism evidence="2">
    <name type="scientific">freshwater metagenome</name>
    <dbReference type="NCBI Taxonomy" id="449393"/>
    <lineage>
        <taxon>unclassified sequences</taxon>
        <taxon>metagenomes</taxon>
        <taxon>ecological metagenomes</taxon>
    </lineage>
</organism>
<name>A0A6J7HDH6_9ZZZZ</name>
<gene>
    <name evidence="2" type="ORF">UFOPK3674_00425</name>
</gene>
<sequence length="171" mass="18333">MRPMRWIVMVALLSLSLLLVACGGNEYDAGTVEKNLRASQVGKVGGLPLGKATCPKDVTLTEGFTFECTLLIDGTPAPYTVTLTNVKADMVHFEAEPAKAIIPSASVVKYVTDNLNPSLARRLKTDVTCGEEKLFIVDPGTKIGCIVTIDGQQNQVSLVVKNTQGLVQIEK</sequence>
<feature type="domain" description="DUF4333" evidence="1">
    <location>
        <begin position="20"/>
        <end position="87"/>
    </location>
</feature>
<protein>
    <submittedName>
        <fullName evidence="2">Unannotated protein</fullName>
    </submittedName>
</protein>
<dbReference type="AlphaFoldDB" id="A0A6J7HDH6"/>
<dbReference type="InterPro" id="IPR025637">
    <property type="entry name" value="DUF4333"/>
</dbReference>
<evidence type="ECO:0000259" key="1">
    <source>
        <dbReference type="Pfam" id="PF14230"/>
    </source>
</evidence>
<dbReference type="EMBL" id="CAFBMX010000002">
    <property type="protein sequence ID" value="CAB4919057.1"/>
    <property type="molecule type" value="Genomic_DNA"/>
</dbReference>
<reference evidence="2" key="1">
    <citation type="submission" date="2020-05" db="EMBL/GenBank/DDBJ databases">
        <authorList>
            <person name="Chiriac C."/>
            <person name="Salcher M."/>
            <person name="Ghai R."/>
            <person name="Kavagutti S V."/>
        </authorList>
    </citation>
    <scope>NUCLEOTIDE SEQUENCE</scope>
</reference>
<proteinExistence type="predicted"/>
<dbReference type="Pfam" id="PF14230">
    <property type="entry name" value="DUF4333"/>
    <property type="match status" value="1"/>
</dbReference>